<dbReference type="AlphaFoldDB" id="X1F305"/>
<reference evidence="1" key="1">
    <citation type="journal article" date="2014" name="Front. Microbiol.">
        <title>High frequency of phylogenetically diverse reductive dehalogenase-homologous genes in deep subseafloor sedimentary metagenomes.</title>
        <authorList>
            <person name="Kawai M."/>
            <person name="Futagami T."/>
            <person name="Toyoda A."/>
            <person name="Takaki Y."/>
            <person name="Nishi S."/>
            <person name="Hori S."/>
            <person name="Arai W."/>
            <person name="Tsubouchi T."/>
            <person name="Morono Y."/>
            <person name="Uchiyama I."/>
            <person name="Ito T."/>
            <person name="Fujiyama A."/>
            <person name="Inagaki F."/>
            <person name="Takami H."/>
        </authorList>
    </citation>
    <scope>NUCLEOTIDE SEQUENCE</scope>
    <source>
        <strain evidence="1">Expedition CK06-06</strain>
    </source>
</reference>
<accession>X1F305</accession>
<gene>
    <name evidence="1" type="ORF">S01H4_61962</name>
</gene>
<sequence>KLLRVKTTEVTYFLRIRITYGQRTLPVIW</sequence>
<dbReference type="EMBL" id="BART01036857">
    <property type="protein sequence ID" value="GAH15188.1"/>
    <property type="molecule type" value="Genomic_DNA"/>
</dbReference>
<comment type="caution">
    <text evidence="1">The sequence shown here is derived from an EMBL/GenBank/DDBJ whole genome shotgun (WGS) entry which is preliminary data.</text>
</comment>
<name>X1F305_9ZZZZ</name>
<organism evidence="1">
    <name type="scientific">marine sediment metagenome</name>
    <dbReference type="NCBI Taxonomy" id="412755"/>
    <lineage>
        <taxon>unclassified sequences</taxon>
        <taxon>metagenomes</taxon>
        <taxon>ecological metagenomes</taxon>
    </lineage>
</organism>
<proteinExistence type="predicted"/>
<evidence type="ECO:0000313" key="1">
    <source>
        <dbReference type="EMBL" id="GAH15188.1"/>
    </source>
</evidence>
<protein>
    <submittedName>
        <fullName evidence="1">Uncharacterized protein</fullName>
    </submittedName>
</protein>
<feature type="non-terminal residue" evidence="1">
    <location>
        <position position="1"/>
    </location>
</feature>